<evidence type="ECO:0000313" key="9">
    <source>
        <dbReference type="Proteomes" id="UP001214603"/>
    </source>
</evidence>
<feature type="transmembrane region" description="Helical" evidence="6">
    <location>
        <begin position="190"/>
        <end position="207"/>
    </location>
</feature>
<comment type="subcellular location">
    <subcellularLocation>
        <location evidence="1">Membrane</location>
        <topology evidence="1">Multi-pass membrane protein</topology>
    </subcellularLocation>
</comment>
<keyword evidence="4 6" id="KW-0472">Membrane</keyword>
<feature type="transmembrane region" description="Helical" evidence="6">
    <location>
        <begin position="523"/>
        <end position="546"/>
    </location>
</feature>
<dbReference type="GO" id="GO:0005886">
    <property type="term" value="C:plasma membrane"/>
    <property type="evidence" value="ECO:0007669"/>
    <property type="project" value="TreeGrafter"/>
</dbReference>
<feature type="region of interest" description="Disordered" evidence="5">
    <location>
        <begin position="1"/>
        <end position="47"/>
    </location>
</feature>
<dbReference type="CDD" id="cd17323">
    <property type="entry name" value="MFS_Tpo1_MDR_like"/>
    <property type="match status" value="1"/>
</dbReference>
<feature type="transmembrane region" description="Helical" evidence="6">
    <location>
        <begin position="283"/>
        <end position="304"/>
    </location>
</feature>
<feature type="transmembrane region" description="Helical" evidence="6">
    <location>
        <begin position="244"/>
        <end position="262"/>
    </location>
</feature>
<dbReference type="Gene3D" id="1.20.1250.20">
    <property type="entry name" value="MFS general substrate transporter like domains"/>
    <property type="match status" value="1"/>
</dbReference>
<reference evidence="8" key="1">
    <citation type="submission" date="2023-03" db="EMBL/GenBank/DDBJ databases">
        <title>Mating type loci evolution in Malassezia.</title>
        <authorList>
            <person name="Coelho M.A."/>
        </authorList>
    </citation>
    <scope>NUCLEOTIDE SEQUENCE</scope>
    <source>
        <strain evidence="8">CBS 7876</strain>
    </source>
</reference>
<accession>A0AAF0E328</accession>
<evidence type="ECO:0000256" key="4">
    <source>
        <dbReference type="ARBA" id="ARBA00023136"/>
    </source>
</evidence>
<feature type="transmembrane region" description="Helical" evidence="6">
    <location>
        <begin position="558"/>
        <end position="579"/>
    </location>
</feature>
<dbReference type="AlphaFoldDB" id="A0AAF0E328"/>
<protein>
    <recommendedName>
        <fullName evidence="7">Major facilitator superfamily (MFS) profile domain-containing protein</fullName>
    </recommendedName>
</protein>
<evidence type="ECO:0000313" key="8">
    <source>
        <dbReference type="EMBL" id="WFD04365.1"/>
    </source>
</evidence>
<dbReference type="InterPro" id="IPR036259">
    <property type="entry name" value="MFS_trans_sf"/>
</dbReference>
<feature type="transmembrane region" description="Helical" evidence="6">
    <location>
        <begin position="378"/>
        <end position="405"/>
    </location>
</feature>
<evidence type="ECO:0000256" key="2">
    <source>
        <dbReference type="ARBA" id="ARBA00022692"/>
    </source>
</evidence>
<feature type="transmembrane region" description="Helical" evidence="6">
    <location>
        <begin position="150"/>
        <end position="170"/>
    </location>
</feature>
<keyword evidence="3 6" id="KW-1133">Transmembrane helix</keyword>
<organism evidence="8 9">
    <name type="scientific">Malassezia obtusa</name>
    <dbReference type="NCBI Taxonomy" id="76774"/>
    <lineage>
        <taxon>Eukaryota</taxon>
        <taxon>Fungi</taxon>
        <taxon>Dikarya</taxon>
        <taxon>Basidiomycota</taxon>
        <taxon>Ustilaginomycotina</taxon>
        <taxon>Malasseziomycetes</taxon>
        <taxon>Malasseziales</taxon>
        <taxon>Malasseziaceae</taxon>
        <taxon>Malassezia</taxon>
    </lineage>
</organism>
<dbReference type="FunFam" id="1.20.1250.20:FF:000011">
    <property type="entry name" value="MFS multidrug transporter, putative"/>
    <property type="match status" value="1"/>
</dbReference>
<feature type="compositionally biased region" description="Acidic residues" evidence="5">
    <location>
        <begin position="81"/>
        <end position="91"/>
    </location>
</feature>
<dbReference type="GO" id="GO:0022857">
    <property type="term" value="F:transmembrane transporter activity"/>
    <property type="evidence" value="ECO:0007669"/>
    <property type="project" value="InterPro"/>
</dbReference>
<feature type="transmembrane region" description="Helical" evidence="6">
    <location>
        <begin position="310"/>
        <end position="330"/>
    </location>
</feature>
<feature type="transmembrane region" description="Helical" evidence="6">
    <location>
        <begin position="425"/>
        <end position="444"/>
    </location>
</feature>
<feature type="transmembrane region" description="Helical" evidence="6">
    <location>
        <begin position="219"/>
        <end position="238"/>
    </location>
</feature>
<evidence type="ECO:0000256" key="3">
    <source>
        <dbReference type="ARBA" id="ARBA00022989"/>
    </source>
</evidence>
<name>A0AAF0E328_9BASI</name>
<evidence type="ECO:0000256" key="6">
    <source>
        <dbReference type="SAM" id="Phobius"/>
    </source>
</evidence>
<dbReference type="InterPro" id="IPR020846">
    <property type="entry name" value="MFS_dom"/>
</dbReference>
<dbReference type="EMBL" id="CP119941">
    <property type="protein sequence ID" value="WFD04365.1"/>
    <property type="molecule type" value="Genomic_DNA"/>
</dbReference>
<keyword evidence="9" id="KW-1185">Reference proteome</keyword>
<feature type="compositionally biased region" description="Basic and acidic residues" evidence="5">
    <location>
        <begin position="92"/>
        <end position="106"/>
    </location>
</feature>
<feature type="transmembrane region" description="Helical" evidence="6">
    <location>
        <begin position="465"/>
        <end position="486"/>
    </location>
</feature>
<feature type="domain" description="Major facilitator superfamily (MFS) profile" evidence="7">
    <location>
        <begin position="149"/>
        <end position="586"/>
    </location>
</feature>
<dbReference type="PROSITE" id="PS50850">
    <property type="entry name" value="MFS"/>
    <property type="match status" value="1"/>
</dbReference>
<proteinExistence type="predicted"/>
<feature type="region of interest" description="Disordered" evidence="5">
    <location>
        <begin position="81"/>
        <end position="126"/>
    </location>
</feature>
<evidence type="ECO:0000256" key="5">
    <source>
        <dbReference type="SAM" id="MobiDB-lite"/>
    </source>
</evidence>
<dbReference type="Proteomes" id="UP001214603">
    <property type="component" value="Chromosome 8"/>
</dbReference>
<sequence>MERRASGQAAPAIPGALSGSHAPENAPQMGSPASPGARRSSFSSVVGRLERAPSFLSEALEHWQIEDAARGRLHEARLEATFEDDESDEEAPERRPASVHDLERASTRRSSLCAPGKGGEGPERDPYLVTWESTHSEKENPRTWTYRKKMGVLAMYATFSGIGPWASSMASPASRIIQRDLGFSTPTEGLLIIAIFVLALTFGPLFSAPLSESFGRRRIVLFCNPIFIVFNIGCAVSKTAAQMIVLRFFAGVFSGAMIPMGGGSISDMFEPDQRGMAMSMYSAVPVLGPCIGPVVSGWIIQGWGEDKWRWIFWTWTMMAGAVQIVGLLLTRETYAPVLLRRKAAHLRKEKQDDQYHSAFEKVNESWKQKAERVLLRPIIFLSTELVVLLPALYLSIMYGCFYLMIASLPRVFEGIYGYNVGIGALHNLALGIGMIVFGQVEGFLIDWVFKKMRARHGKSRPEYKLPMLMVTVFLSPCALILFGWTAYYRKHWIAPDIGLVMMGTAIIATILQVQMYMADLMGIYASSAISATLSVRSLFGFGFTMLSKALFDRLDIGWGMSLLALIAAVVGIPSPFLLYKYGPALRRRSKYCVKD</sequence>
<keyword evidence="2 6" id="KW-0812">Transmembrane</keyword>
<dbReference type="PANTHER" id="PTHR23502">
    <property type="entry name" value="MAJOR FACILITATOR SUPERFAMILY"/>
    <property type="match status" value="1"/>
</dbReference>
<dbReference type="InterPro" id="IPR011701">
    <property type="entry name" value="MFS"/>
</dbReference>
<evidence type="ECO:0000256" key="1">
    <source>
        <dbReference type="ARBA" id="ARBA00004141"/>
    </source>
</evidence>
<dbReference type="PANTHER" id="PTHR23502:SF60">
    <property type="entry name" value="MAJOR FACILITATOR SUPERFAMILY (MFS) PROFILE DOMAIN-CONTAINING PROTEIN-RELATED"/>
    <property type="match status" value="1"/>
</dbReference>
<gene>
    <name evidence="8" type="ORF">MOBT1_003072</name>
</gene>
<dbReference type="Pfam" id="PF07690">
    <property type="entry name" value="MFS_1"/>
    <property type="match status" value="1"/>
</dbReference>
<dbReference type="SUPFAM" id="SSF103473">
    <property type="entry name" value="MFS general substrate transporter"/>
    <property type="match status" value="1"/>
</dbReference>
<feature type="transmembrane region" description="Helical" evidence="6">
    <location>
        <begin position="492"/>
        <end position="511"/>
    </location>
</feature>
<evidence type="ECO:0000259" key="7">
    <source>
        <dbReference type="PROSITE" id="PS50850"/>
    </source>
</evidence>